<dbReference type="InterPro" id="IPR036628">
    <property type="entry name" value="Clp_N_dom_sf"/>
</dbReference>
<organism evidence="2 3">
    <name type="scientific">Algibacter lectus</name>
    <dbReference type="NCBI Taxonomy" id="221126"/>
    <lineage>
        <taxon>Bacteria</taxon>
        <taxon>Pseudomonadati</taxon>
        <taxon>Bacteroidota</taxon>
        <taxon>Flavobacteriia</taxon>
        <taxon>Flavobacteriales</taxon>
        <taxon>Flavobacteriaceae</taxon>
        <taxon>Algibacter</taxon>
    </lineage>
</organism>
<dbReference type="SUPFAM" id="SSF81923">
    <property type="entry name" value="Double Clp-N motif"/>
    <property type="match status" value="1"/>
</dbReference>
<dbReference type="AlphaFoldDB" id="A0A090VLT3"/>
<feature type="domain" description="Clp R" evidence="1">
    <location>
        <begin position="4"/>
        <end position="108"/>
    </location>
</feature>
<evidence type="ECO:0000259" key="1">
    <source>
        <dbReference type="Pfam" id="PF02861"/>
    </source>
</evidence>
<name>A0A090VLT3_9FLAO</name>
<dbReference type="Pfam" id="PF02861">
    <property type="entry name" value="Clp_N"/>
    <property type="match status" value="1"/>
</dbReference>
<protein>
    <submittedName>
        <fullName evidence="2">ClpB protein</fullName>
    </submittedName>
</protein>
<evidence type="ECO:0000313" key="2">
    <source>
        <dbReference type="EMBL" id="GAL64973.1"/>
    </source>
</evidence>
<accession>A0A090VLT3</accession>
<dbReference type="RefSeq" id="WP_052415553.1">
    <property type="nucleotide sequence ID" value="NZ_BBNQ01000028.1"/>
</dbReference>
<sequence>MQDFDKVVHIAHQIAKEYQHENYGTAHLIKAALNKDFALMRLLFSNDIDVYFIEEWANVHLESYPKRSHNHKDITADSDAQTVLVEAEDVKTTLDDNYPDLLSLFIAAITPGVGFSFDQLKSLPVTHTQLSDKFKDSATATSKKSANIDSNSNGDNLDKYATNKLIDAATGKYDFIIGRDKELKQISEILNRKSNHMLLY</sequence>
<proteinExistence type="predicted"/>
<dbReference type="Gene3D" id="1.10.1780.10">
    <property type="entry name" value="Clp, N-terminal domain"/>
    <property type="match status" value="1"/>
</dbReference>
<dbReference type="Proteomes" id="UP000029644">
    <property type="component" value="Unassembled WGS sequence"/>
</dbReference>
<evidence type="ECO:0000313" key="3">
    <source>
        <dbReference type="Proteomes" id="UP000029644"/>
    </source>
</evidence>
<dbReference type="EMBL" id="BBNQ01000028">
    <property type="protein sequence ID" value="GAL64973.1"/>
    <property type="molecule type" value="Genomic_DNA"/>
</dbReference>
<gene>
    <name evidence="2" type="ORF">JCM19300_2202</name>
</gene>
<reference evidence="2 3" key="1">
    <citation type="journal article" date="2014" name="Genome Announc.">
        <title>Draft Genome Sequences of Marine Flavobacterium Algibacter lectus Strains SS8 and NR4.</title>
        <authorList>
            <person name="Takatani N."/>
            <person name="Nakanishi M."/>
            <person name="Meirelles P."/>
            <person name="Mino S."/>
            <person name="Suda W."/>
            <person name="Oshima K."/>
            <person name="Hattori M."/>
            <person name="Ohkuma M."/>
            <person name="Hosokawa M."/>
            <person name="Miyashita K."/>
            <person name="Thompson F.L."/>
            <person name="Niwa A."/>
            <person name="Sawabe T."/>
            <person name="Sawabe T."/>
        </authorList>
    </citation>
    <scope>NUCLEOTIDE SEQUENCE [LARGE SCALE GENOMIC DNA]</scope>
    <source>
        <strain evidence="2 3">JCM 19300</strain>
    </source>
</reference>
<comment type="caution">
    <text evidence="2">The sequence shown here is derived from an EMBL/GenBank/DDBJ whole genome shotgun (WGS) entry which is preliminary data.</text>
</comment>
<dbReference type="InterPro" id="IPR004176">
    <property type="entry name" value="Clp_R_N"/>
</dbReference>